<keyword evidence="5 6" id="KW-0472">Membrane</keyword>
<protein>
    <submittedName>
        <fullName evidence="7">Uncharacterized protein</fullName>
    </submittedName>
</protein>
<feature type="transmembrane region" description="Helical" evidence="6">
    <location>
        <begin position="43"/>
        <end position="63"/>
    </location>
</feature>
<feature type="transmembrane region" description="Helical" evidence="6">
    <location>
        <begin position="466"/>
        <end position="487"/>
    </location>
</feature>
<evidence type="ECO:0000256" key="3">
    <source>
        <dbReference type="ARBA" id="ARBA00022692"/>
    </source>
</evidence>
<evidence type="ECO:0000256" key="6">
    <source>
        <dbReference type="SAM" id="Phobius"/>
    </source>
</evidence>
<name>A0A642Q4P2_9BACE</name>
<dbReference type="GO" id="GO:0015297">
    <property type="term" value="F:antiporter activity"/>
    <property type="evidence" value="ECO:0007669"/>
    <property type="project" value="InterPro"/>
</dbReference>
<reference evidence="7 8" key="1">
    <citation type="journal article" date="2019" name="Nat. Med.">
        <title>A library of human gut bacterial isolates paired with longitudinal multiomics data enables mechanistic microbiome research.</title>
        <authorList>
            <person name="Poyet M."/>
            <person name="Groussin M."/>
            <person name="Gibbons S.M."/>
            <person name="Avila-Pacheco J."/>
            <person name="Jiang X."/>
            <person name="Kearney S.M."/>
            <person name="Perrotta A.R."/>
            <person name="Berdy B."/>
            <person name="Zhao S."/>
            <person name="Lieberman T.D."/>
            <person name="Swanson P.K."/>
            <person name="Smith M."/>
            <person name="Roesemann S."/>
            <person name="Alexander J.E."/>
            <person name="Rich S.A."/>
            <person name="Livny J."/>
            <person name="Vlamakis H."/>
            <person name="Clish C."/>
            <person name="Bullock K."/>
            <person name="Deik A."/>
            <person name="Scott J."/>
            <person name="Pierce K.A."/>
            <person name="Xavier R.J."/>
            <person name="Alm E.J."/>
        </authorList>
    </citation>
    <scope>NUCLEOTIDE SEQUENCE [LARGE SCALE GENOMIC DNA]</scope>
    <source>
        <strain evidence="7 8">BIOML-A6</strain>
    </source>
</reference>
<dbReference type="PANTHER" id="PTHR30250:SF26">
    <property type="entry name" value="PSMA PROTEIN"/>
    <property type="match status" value="1"/>
</dbReference>
<dbReference type="InterPro" id="IPR002528">
    <property type="entry name" value="MATE_fam"/>
</dbReference>
<dbReference type="InterPro" id="IPR050833">
    <property type="entry name" value="Poly_Biosynth_Transport"/>
</dbReference>
<dbReference type="PANTHER" id="PTHR30250">
    <property type="entry name" value="PST FAMILY PREDICTED COLANIC ACID TRANSPORTER"/>
    <property type="match status" value="1"/>
</dbReference>
<feature type="transmembrane region" description="Helical" evidence="6">
    <location>
        <begin position="185"/>
        <end position="209"/>
    </location>
</feature>
<dbReference type="GO" id="GO:0005886">
    <property type="term" value="C:plasma membrane"/>
    <property type="evidence" value="ECO:0007669"/>
    <property type="project" value="UniProtKB-SubCell"/>
</dbReference>
<feature type="transmembrane region" description="Helical" evidence="6">
    <location>
        <begin position="84"/>
        <end position="106"/>
    </location>
</feature>
<keyword evidence="4 6" id="KW-1133">Transmembrane helix</keyword>
<proteinExistence type="predicted"/>
<evidence type="ECO:0000313" key="8">
    <source>
        <dbReference type="Proteomes" id="UP000448877"/>
    </source>
</evidence>
<accession>A0A642Q4P2</accession>
<evidence type="ECO:0000256" key="1">
    <source>
        <dbReference type="ARBA" id="ARBA00004651"/>
    </source>
</evidence>
<sequence length="509" mass="57074">MDATQKVVFNTVILYLKILVTMAVSLVSVPLVLKTLGTSDYGLYNLVAGIITMLAFLNNSMLVSSQRYMSVAMGEGKVDRINSIYNTSFILHLSLAILIVLGLELLGVPSIEKLNIDSNRVTVAQIIFQFLIISTFSRILSVPFDAIMNAHEDMLPFSIIEFIDSILMLIVAFTLRFVLIDKLVFYGGCVASIALLSLIMKYGWCFYAYKNYRLVLSKYVTKSQIKEMLSFTGWNLFGSAALMGRNQGVAVLFNLFLGTISNAAYGISNQINNALVHFSSTFQRAINPQLMKSEGMGDRSRLHRIANISSKFSVLAITFISVPLIVLMDDVLYIWLGNKIPSFTSELSKCILIMSILYQFSTGLMSAIQATGNIRNYQILMGSIILLNVPLAYGILKLGFPIYYVTIGFVMFEFLSLIIRMIMAKSIVGITIESYIKDVIIPCLSVVSFSTLLCMIPFFFIESCVLRLISTGVVYIIMFIFLSYLWAFNKNQKAMFKSWIQNVMAKFTF</sequence>
<dbReference type="AlphaFoldDB" id="A0A642Q4P2"/>
<comment type="caution">
    <text evidence="7">The sequence shown here is derived from an EMBL/GenBank/DDBJ whole genome shotgun (WGS) entry which is preliminary data.</text>
</comment>
<dbReference type="EMBL" id="VVYV01000001">
    <property type="protein sequence ID" value="KAA5423674.1"/>
    <property type="molecule type" value="Genomic_DNA"/>
</dbReference>
<dbReference type="GO" id="GO:0042910">
    <property type="term" value="F:xenobiotic transmembrane transporter activity"/>
    <property type="evidence" value="ECO:0007669"/>
    <property type="project" value="InterPro"/>
</dbReference>
<dbReference type="GeneID" id="66306764"/>
<gene>
    <name evidence="7" type="ORF">F2Y81_00575</name>
</gene>
<comment type="subcellular location">
    <subcellularLocation>
        <location evidence="1">Cell membrane</location>
        <topology evidence="1">Multi-pass membrane protein</topology>
    </subcellularLocation>
</comment>
<feature type="transmembrane region" description="Helical" evidence="6">
    <location>
        <begin position="402"/>
        <end position="419"/>
    </location>
</feature>
<feature type="transmembrane region" description="Helical" evidence="6">
    <location>
        <begin position="159"/>
        <end position="179"/>
    </location>
</feature>
<evidence type="ECO:0000313" key="7">
    <source>
        <dbReference type="EMBL" id="KAA5423674.1"/>
    </source>
</evidence>
<feature type="transmembrane region" description="Helical" evidence="6">
    <location>
        <begin position="126"/>
        <end position="147"/>
    </location>
</feature>
<dbReference type="Proteomes" id="UP000448877">
    <property type="component" value="Unassembled WGS sequence"/>
</dbReference>
<dbReference type="RefSeq" id="WP_034754510.1">
    <property type="nucleotide sequence ID" value="NZ_CAXSKE010000027.1"/>
</dbReference>
<feature type="transmembrane region" description="Helical" evidence="6">
    <location>
        <begin position="312"/>
        <end position="336"/>
    </location>
</feature>
<feature type="transmembrane region" description="Helical" evidence="6">
    <location>
        <begin position="439"/>
        <end position="460"/>
    </location>
</feature>
<feature type="transmembrane region" description="Helical" evidence="6">
    <location>
        <begin position="377"/>
        <end position="396"/>
    </location>
</feature>
<evidence type="ECO:0000256" key="2">
    <source>
        <dbReference type="ARBA" id="ARBA00022475"/>
    </source>
</evidence>
<feature type="transmembrane region" description="Helical" evidence="6">
    <location>
        <begin position="351"/>
        <end position="370"/>
    </location>
</feature>
<dbReference type="Pfam" id="PF01554">
    <property type="entry name" value="MatE"/>
    <property type="match status" value="1"/>
</dbReference>
<organism evidence="7 8">
    <name type="scientific">Bacteroides cellulosilyticus</name>
    <dbReference type="NCBI Taxonomy" id="246787"/>
    <lineage>
        <taxon>Bacteria</taxon>
        <taxon>Pseudomonadati</taxon>
        <taxon>Bacteroidota</taxon>
        <taxon>Bacteroidia</taxon>
        <taxon>Bacteroidales</taxon>
        <taxon>Bacteroidaceae</taxon>
        <taxon>Bacteroides</taxon>
    </lineage>
</organism>
<keyword evidence="2" id="KW-1003">Cell membrane</keyword>
<evidence type="ECO:0000256" key="5">
    <source>
        <dbReference type="ARBA" id="ARBA00023136"/>
    </source>
</evidence>
<evidence type="ECO:0000256" key="4">
    <source>
        <dbReference type="ARBA" id="ARBA00022989"/>
    </source>
</evidence>
<keyword evidence="3 6" id="KW-0812">Transmembrane</keyword>
<feature type="transmembrane region" description="Helical" evidence="6">
    <location>
        <begin position="12"/>
        <end position="31"/>
    </location>
</feature>